<dbReference type="InterPro" id="IPR023296">
    <property type="entry name" value="Glyco_hydro_beta-prop_sf"/>
</dbReference>
<dbReference type="GO" id="GO:0005975">
    <property type="term" value="P:carbohydrate metabolic process"/>
    <property type="evidence" value="ECO:0007669"/>
    <property type="project" value="InterPro"/>
</dbReference>
<dbReference type="SUPFAM" id="SSF49899">
    <property type="entry name" value="Concanavalin A-like lectins/glucanases"/>
    <property type="match status" value="1"/>
</dbReference>
<protein>
    <submittedName>
        <fullName evidence="5">Glycoside hydrolase family 43 protein</fullName>
    </submittedName>
</protein>
<name>A0A4D7CRW1_9ENTE</name>
<accession>A0A4D7CRW1</accession>
<sequence>MYIQNPVLKGFNPDPSIVRKDDTYYIATSTFEWYPGVQIHQSTDLVNWELVTHPLADLSRLNMIGNPDSGGVWAPDLSYADGQFWLVYSDVKVVEGAFKDCTNYLITAEEITGPWSAPIKLNGLGFDASLFHDTDGRKYLLQMEWDHREYHHQFNGIKCTEYSVEEERLLPETAKIIWKGTDVKLVEAPHLYKLFGQYYLFCAEGGTTYAHQEVVARSSELYGEYETQPETFLTAYDDSSNYLQKCGHGSLVDTPEGEWYFAHLTGRPWQEPNVSTRETRGWCTLGRETAIQKVEWTEDKWPVIVGGRQGSQFVEVNHEVIVQDNSLNNVRDGFDEEGLSIHFNTLRQPFSSAIGYLENSQLCLIGKGSFENLHECSLVARRWQHFEFTATTKVSYHPDTFQQMAGLTNYYNSKHWSMIHITWNEINGRVIEISENNAGRYQSYLKDQAIPVPESVEDVYFRTIVSTNNYRYQYSFDGIEWHDTGIVLDAKVLSDDYVNQSYGGFFTGAFVGMANIDYSGYDKVAKFDFFHYEEGLEK</sequence>
<keyword evidence="6" id="KW-1185">Reference proteome</keyword>
<dbReference type="PANTHER" id="PTHR42812">
    <property type="entry name" value="BETA-XYLOSIDASE"/>
    <property type="match status" value="1"/>
</dbReference>
<dbReference type="Gene3D" id="2.60.120.200">
    <property type="match status" value="1"/>
</dbReference>
<reference evidence="5 6" key="1">
    <citation type="submission" date="2019-04" db="EMBL/GenBank/DDBJ databases">
        <title>Vagococcus sp. nov., isolated from faeces of yaks (Bos grunniens).</title>
        <authorList>
            <person name="Ge Y."/>
        </authorList>
    </citation>
    <scope>NUCLEOTIDE SEQUENCE [LARGE SCALE GENOMIC DNA]</scope>
    <source>
        <strain evidence="5 6">MN-17</strain>
    </source>
</reference>
<dbReference type="GO" id="GO:0004553">
    <property type="term" value="F:hydrolase activity, hydrolyzing O-glycosyl compounds"/>
    <property type="evidence" value="ECO:0007669"/>
    <property type="project" value="InterPro"/>
</dbReference>
<keyword evidence="2 4" id="KW-0378">Hydrolase</keyword>
<comment type="similarity">
    <text evidence="1 4">Belongs to the glycosyl hydrolase 43 family.</text>
</comment>
<dbReference type="Proteomes" id="UP000298615">
    <property type="component" value="Chromosome"/>
</dbReference>
<dbReference type="AlphaFoldDB" id="A0A4D7CRW1"/>
<dbReference type="Gene3D" id="2.115.10.20">
    <property type="entry name" value="Glycosyl hydrolase domain, family 43"/>
    <property type="match status" value="1"/>
</dbReference>
<dbReference type="PANTHER" id="PTHR42812:SF12">
    <property type="entry name" value="BETA-XYLOSIDASE-RELATED"/>
    <property type="match status" value="1"/>
</dbReference>
<dbReference type="CDD" id="cd09000">
    <property type="entry name" value="GH43_SXA-like"/>
    <property type="match status" value="1"/>
</dbReference>
<dbReference type="Pfam" id="PF04616">
    <property type="entry name" value="Glyco_hydro_43"/>
    <property type="match status" value="1"/>
</dbReference>
<evidence type="ECO:0000256" key="1">
    <source>
        <dbReference type="ARBA" id="ARBA00009865"/>
    </source>
</evidence>
<dbReference type="OrthoDB" id="9801455at2"/>
<dbReference type="InterPro" id="IPR006710">
    <property type="entry name" value="Glyco_hydro_43"/>
</dbReference>
<dbReference type="SUPFAM" id="SSF75005">
    <property type="entry name" value="Arabinanase/levansucrase/invertase"/>
    <property type="match status" value="1"/>
</dbReference>
<proteinExistence type="inferred from homology"/>
<dbReference type="EMBL" id="CP039712">
    <property type="protein sequence ID" value="QCI85604.1"/>
    <property type="molecule type" value="Genomic_DNA"/>
</dbReference>
<gene>
    <name evidence="5" type="ORF">FA707_00855</name>
</gene>
<evidence type="ECO:0000313" key="6">
    <source>
        <dbReference type="Proteomes" id="UP000298615"/>
    </source>
</evidence>
<evidence type="ECO:0000313" key="5">
    <source>
        <dbReference type="EMBL" id="QCI85604.1"/>
    </source>
</evidence>
<dbReference type="InterPro" id="IPR041542">
    <property type="entry name" value="GH43_C2"/>
</dbReference>
<dbReference type="InterPro" id="IPR051795">
    <property type="entry name" value="Glycosyl_Hydrlase_43"/>
</dbReference>
<dbReference type="Pfam" id="PF17851">
    <property type="entry name" value="GH43_C2"/>
    <property type="match status" value="1"/>
</dbReference>
<evidence type="ECO:0000256" key="3">
    <source>
        <dbReference type="ARBA" id="ARBA00023295"/>
    </source>
</evidence>
<evidence type="ECO:0000256" key="4">
    <source>
        <dbReference type="RuleBase" id="RU361187"/>
    </source>
</evidence>
<keyword evidence="3 4" id="KW-0326">Glycosidase</keyword>
<dbReference type="RefSeq" id="WP_136952450.1">
    <property type="nucleotide sequence ID" value="NZ_CP039712.1"/>
</dbReference>
<organism evidence="5 6">
    <name type="scientific">Vagococcus zengguangii</name>
    <dbReference type="NCBI Taxonomy" id="2571750"/>
    <lineage>
        <taxon>Bacteria</taxon>
        <taxon>Bacillati</taxon>
        <taxon>Bacillota</taxon>
        <taxon>Bacilli</taxon>
        <taxon>Lactobacillales</taxon>
        <taxon>Enterococcaceae</taxon>
        <taxon>Vagococcus</taxon>
    </lineage>
</organism>
<evidence type="ECO:0000256" key="2">
    <source>
        <dbReference type="ARBA" id="ARBA00022801"/>
    </source>
</evidence>
<dbReference type="InterPro" id="IPR013320">
    <property type="entry name" value="ConA-like_dom_sf"/>
</dbReference>
<dbReference type="KEGG" id="vao:FA707_00855"/>